<evidence type="ECO:0000256" key="10">
    <source>
        <dbReference type="ARBA" id="ARBA00023180"/>
    </source>
</evidence>
<evidence type="ECO:0000256" key="6">
    <source>
        <dbReference type="ARBA" id="ARBA00022989"/>
    </source>
</evidence>
<dbReference type="AlphaFoldDB" id="A0A6P5KN72"/>
<evidence type="ECO:0000256" key="7">
    <source>
        <dbReference type="ARBA" id="ARBA00023136"/>
    </source>
</evidence>
<dbReference type="GO" id="GO:0009897">
    <property type="term" value="C:external side of plasma membrane"/>
    <property type="evidence" value="ECO:0007669"/>
    <property type="project" value="TreeGrafter"/>
</dbReference>
<keyword evidence="5" id="KW-0677">Repeat</keyword>
<dbReference type="InterPro" id="IPR007110">
    <property type="entry name" value="Ig-like_dom"/>
</dbReference>
<protein>
    <submittedName>
        <fullName evidence="15">Fc receptor-like protein 4 isoform X1</fullName>
    </submittedName>
</protein>
<evidence type="ECO:0000256" key="12">
    <source>
        <dbReference type="SAM" id="SignalP"/>
    </source>
</evidence>
<dbReference type="SMART" id="SM00408">
    <property type="entry name" value="IGc2"/>
    <property type="match status" value="4"/>
</dbReference>
<dbReference type="RefSeq" id="XP_020847108.1">
    <property type="nucleotide sequence ID" value="XM_020991449.1"/>
</dbReference>
<evidence type="ECO:0000256" key="5">
    <source>
        <dbReference type="ARBA" id="ARBA00022737"/>
    </source>
</evidence>
<evidence type="ECO:0000259" key="13">
    <source>
        <dbReference type="PROSITE" id="PS50835"/>
    </source>
</evidence>
<feature type="domain" description="Ig-like" evidence="13">
    <location>
        <begin position="219"/>
        <end position="306"/>
    </location>
</feature>
<keyword evidence="7" id="KW-0472">Membrane</keyword>
<dbReference type="PIRSF" id="PIRSF000615">
    <property type="entry name" value="TyrPK_CSF1-R"/>
    <property type="match status" value="1"/>
</dbReference>
<dbReference type="Proteomes" id="UP000515140">
    <property type="component" value="Unplaced"/>
</dbReference>
<dbReference type="GO" id="GO:0007166">
    <property type="term" value="P:cell surface receptor signaling pathway"/>
    <property type="evidence" value="ECO:0007669"/>
    <property type="project" value="TreeGrafter"/>
</dbReference>
<feature type="signal peptide" evidence="12">
    <location>
        <begin position="1"/>
        <end position="17"/>
    </location>
</feature>
<keyword evidence="6" id="KW-1133">Transmembrane helix</keyword>
<dbReference type="Pfam" id="PF13895">
    <property type="entry name" value="Ig_2"/>
    <property type="match status" value="3"/>
</dbReference>
<dbReference type="SUPFAM" id="SSF48726">
    <property type="entry name" value="Immunoglobulin"/>
    <property type="match status" value="4"/>
</dbReference>
<comment type="subcellular location">
    <subcellularLocation>
        <location evidence="1">Cell membrane</location>
        <topology evidence="1">Single-pass type I membrane protein</topology>
    </subcellularLocation>
</comment>
<evidence type="ECO:0000256" key="8">
    <source>
        <dbReference type="ARBA" id="ARBA00023157"/>
    </source>
</evidence>
<keyword evidence="3" id="KW-0812">Transmembrane</keyword>
<dbReference type="SMART" id="SM00409">
    <property type="entry name" value="IG"/>
    <property type="match status" value="4"/>
</dbReference>
<keyword evidence="2" id="KW-1003">Cell membrane</keyword>
<dbReference type="GO" id="GO:0004888">
    <property type="term" value="F:transmembrane signaling receptor activity"/>
    <property type="evidence" value="ECO:0007669"/>
    <property type="project" value="TreeGrafter"/>
</dbReference>
<evidence type="ECO:0000256" key="1">
    <source>
        <dbReference type="ARBA" id="ARBA00004251"/>
    </source>
</evidence>
<evidence type="ECO:0000313" key="15">
    <source>
        <dbReference type="RefSeq" id="XP_020847108.1"/>
    </source>
</evidence>
<organism evidence="14 15">
    <name type="scientific">Phascolarctos cinereus</name>
    <name type="common">Koala</name>
    <dbReference type="NCBI Taxonomy" id="38626"/>
    <lineage>
        <taxon>Eukaryota</taxon>
        <taxon>Metazoa</taxon>
        <taxon>Chordata</taxon>
        <taxon>Craniata</taxon>
        <taxon>Vertebrata</taxon>
        <taxon>Euteleostomi</taxon>
        <taxon>Mammalia</taxon>
        <taxon>Metatheria</taxon>
        <taxon>Diprotodontia</taxon>
        <taxon>Phascolarctidae</taxon>
        <taxon>Phascolarctos</taxon>
    </lineage>
</organism>
<keyword evidence="10" id="KW-0325">Glycoprotein</keyword>
<feature type="domain" description="Ig-like" evidence="13">
    <location>
        <begin position="99"/>
        <end position="166"/>
    </location>
</feature>
<evidence type="ECO:0000256" key="9">
    <source>
        <dbReference type="ARBA" id="ARBA00023170"/>
    </source>
</evidence>
<keyword evidence="9" id="KW-0675">Receptor</keyword>
<proteinExistence type="predicted"/>
<evidence type="ECO:0000256" key="2">
    <source>
        <dbReference type="ARBA" id="ARBA00022475"/>
    </source>
</evidence>
<keyword evidence="11" id="KW-0393">Immunoglobulin domain</keyword>
<feature type="chain" id="PRO_5027610138" evidence="12">
    <location>
        <begin position="18"/>
        <end position="468"/>
    </location>
</feature>
<feature type="domain" description="Ig-like" evidence="13">
    <location>
        <begin position="23"/>
        <end position="98"/>
    </location>
</feature>
<dbReference type="KEGG" id="pcw:110211886"/>
<dbReference type="PANTHER" id="PTHR11481">
    <property type="entry name" value="IMMUNOGLOBULIN FC RECEPTOR"/>
    <property type="match status" value="1"/>
</dbReference>
<evidence type="ECO:0000256" key="3">
    <source>
        <dbReference type="ARBA" id="ARBA00022692"/>
    </source>
</evidence>
<dbReference type="InterPro" id="IPR050488">
    <property type="entry name" value="Ig_Fc_receptor"/>
</dbReference>
<reference evidence="15" key="1">
    <citation type="submission" date="2025-08" db="UniProtKB">
        <authorList>
            <consortium name="RefSeq"/>
        </authorList>
    </citation>
    <scope>IDENTIFICATION</scope>
    <source>
        <tissue evidence="15">Spleen</tissue>
    </source>
</reference>
<evidence type="ECO:0000256" key="11">
    <source>
        <dbReference type="ARBA" id="ARBA00023319"/>
    </source>
</evidence>
<dbReference type="Pfam" id="PF13927">
    <property type="entry name" value="Ig_3"/>
    <property type="match status" value="1"/>
</dbReference>
<dbReference type="PROSITE" id="PS50835">
    <property type="entry name" value="IG_LIKE"/>
    <property type="match status" value="4"/>
</dbReference>
<dbReference type="PANTHER" id="PTHR11481:SF64">
    <property type="entry name" value="FC RECEPTOR-LIKE PROTEIN 4"/>
    <property type="match status" value="1"/>
</dbReference>
<keyword evidence="14" id="KW-1185">Reference proteome</keyword>
<keyword evidence="4 12" id="KW-0732">Signal</keyword>
<dbReference type="InterPro" id="IPR013783">
    <property type="entry name" value="Ig-like_fold"/>
</dbReference>
<evidence type="ECO:0000256" key="4">
    <source>
        <dbReference type="ARBA" id="ARBA00022729"/>
    </source>
</evidence>
<gene>
    <name evidence="15" type="primary">LOC110211886</name>
</gene>
<accession>A0A6P5KN72</accession>
<dbReference type="InParanoid" id="A0A6P5KN72"/>
<feature type="domain" description="Ig-like" evidence="13">
    <location>
        <begin position="326"/>
        <end position="402"/>
    </location>
</feature>
<keyword evidence="8" id="KW-1015">Disulfide bond</keyword>
<evidence type="ECO:0000313" key="14">
    <source>
        <dbReference type="Proteomes" id="UP000515140"/>
    </source>
</evidence>
<sequence>MLLWALLLILGLVSTQASIAKKAVVHLSPPWTTIFKGEKVTLTCHGFNSSKPRTTRWYQNQQLQENWSTISIEANQTGEYRCQTQNSALSDPVNLVVSSDLLILQVPYSVFEGDTLVLRCQGSDGAWRATDVTYYKDEKISSYFLKYSNFSIPRVGLSYSGKYHCTGVFRNAFLSQKRSSRKVELQVQAENTRHVTPEALTHSPGHCVCLLSLELFPSPELKTTTSQPSEGTSVTLSCETQLPPQRSDTQLHFSFFRNSRVIMSGWKKSQVLQIPAIWREDSGSYWCEARAVTQNIQKQSNHVKISVKRTLISGILMETQPSGGQVTEGEKLVLICSVAQGTGNITFSWYREGIKARLGEKTRHSLKEKFVLSAVSETDAGKYYCTANNGINTISSQTASVTVRSRDLSSQFNSSENVGHLALGLIVPQFILVGLSVSALLFCFGPWSKSGTPVGHCEFSSGPPQQSK</sequence>
<dbReference type="Gene3D" id="2.60.40.10">
    <property type="entry name" value="Immunoglobulins"/>
    <property type="match status" value="4"/>
</dbReference>
<dbReference type="InterPro" id="IPR003599">
    <property type="entry name" value="Ig_sub"/>
</dbReference>
<dbReference type="InterPro" id="IPR036179">
    <property type="entry name" value="Ig-like_dom_sf"/>
</dbReference>
<name>A0A6P5KN72_PHACI</name>
<dbReference type="FunFam" id="2.60.40.10:FF:001308">
    <property type="entry name" value="Fc receptor like 4"/>
    <property type="match status" value="1"/>
</dbReference>
<dbReference type="InterPro" id="IPR003598">
    <property type="entry name" value="Ig_sub2"/>
</dbReference>
<dbReference type="GeneID" id="110211886"/>